<name>A0A831XKW4_GEOME</name>
<gene>
    <name evidence="2" type="ORF">ENQ87_00080</name>
</gene>
<organism evidence="2">
    <name type="scientific">Geobacter metallireducens</name>
    <dbReference type="NCBI Taxonomy" id="28232"/>
    <lineage>
        <taxon>Bacteria</taxon>
        <taxon>Pseudomonadati</taxon>
        <taxon>Thermodesulfobacteriota</taxon>
        <taxon>Desulfuromonadia</taxon>
        <taxon>Geobacterales</taxon>
        <taxon>Geobacteraceae</taxon>
        <taxon>Geobacter</taxon>
    </lineage>
</organism>
<accession>A0A831XKW4</accession>
<dbReference type="AlphaFoldDB" id="A0A831XKW4"/>
<feature type="domain" description="DUF1638" evidence="1">
    <location>
        <begin position="33"/>
        <end position="182"/>
    </location>
</feature>
<dbReference type="InterPro" id="IPR012437">
    <property type="entry name" value="DUF1638"/>
</dbReference>
<protein>
    <submittedName>
        <fullName evidence="2">DUF1638 domain-containing protein</fullName>
    </submittedName>
</protein>
<reference evidence="2" key="1">
    <citation type="journal article" date="2020" name="mSystems">
        <title>Genome- and Community-Level Interaction Insights into Carbon Utilization and Element Cycling Functions of Hydrothermarchaeota in Hydrothermal Sediment.</title>
        <authorList>
            <person name="Zhou Z."/>
            <person name="Liu Y."/>
            <person name="Xu W."/>
            <person name="Pan J."/>
            <person name="Luo Z.H."/>
            <person name="Li M."/>
        </authorList>
    </citation>
    <scope>NUCLEOTIDE SEQUENCE [LARGE SCALE GENOMIC DNA]</scope>
    <source>
        <strain evidence="2">SpSt-349</strain>
    </source>
</reference>
<evidence type="ECO:0000313" key="2">
    <source>
        <dbReference type="EMBL" id="HEN40766.1"/>
    </source>
</evidence>
<comment type="caution">
    <text evidence="2">The sequence shown here is derived from an EMBL/GenBank/DDBJ whole genome shotgun (WGS) entry which is preliminary data.</text>
</comment>
<dbReference type="EMBL" id="DSOV01000001">
    <property type="protein sequence ID" value="HEN40766.1"/>
    <property type="molecule type" value="Genomic_DNA"/>
</dbReference>
<proteinExistence type="predicted"/>
<evidence type="ECO:0000259" key="1">
    <source>
        <dbReference type="Pfam" id="PF07796"/>
    </source>
</evidence>
<sequence length="197" mass="22723">MTDKTVVVSCGIFRDELAALERVGKFPWPVHYLDSMLHMDPVLLERAMTEMVRSLEGKRIVLIFGDCQVRMDRLTAGARVCRVDGHNCCDIVLGDEEYRRLRREGAFFLLPEWSVRWKEIFRERLGFTTREGARLFMGEMHRRIVYLDTGVRPVPTATLAEIGSYFGLPVEVVAVSPQRLADAVMRALEEFHDRHLL</sequence>
<dbReference type="Pfam" id="PF07796">
    <property type="entry name" value="DUF1638"/>
    <property type="match status" value="1"/>
</dbReference>